<protein>
    <recommendedName>
        <fullName evidence="5">Myb-like domain-containing protein</fullName>
    </recommendedName>
</protein>
<dbReference type="ExpressionAtlas" id="A0A0J8EGR3">
    <property type="expression patterns" value="baseline"/>
</dbReference>
<feature type="domain" description="Myb-like" evidence="5">
    <location>
        <begin position="487"/>
        <end position="548"/>
    </location>
</feature>
<keyword evidence="2" id="KW-0863">Zinc-finger</keyword>
<keyword evidence="7" id="KW-1185">Reference proteome</keyword>
<evidence type="ECO:0000256" key="2">
    <source>
        <dbReference type="ARBA" id="ARBA00022771"/>
    </source>
</evidence>
<keyword evidence="3" id="KW-0862">Zinc</keyword>
<dbReference type="CDD" id="cd11660">
    <property type="entry name" value="SANT_TRF"/>
    <property type="match status" value="1"/>
</dbReference>
<dbReference type="AlphaFoldDB" id="A0A0J8EGR3"/>
<accession>A0A0J8EGR3</accession>
<dbReference type="InterPro" id="IPR011011">
    <property type="entry name" value="Znf_FYVE_PHD"/>
</dbReference>
<dbReference type="KEGG" id="bvg:104903070"/>
<evidence type="ECO:0000313" key="6">
    <source>
        <dbReference type="EMBL" id="KMT02176.1"/>
    </source>
</evidence>
<dbReference type="Gramene" id="KMT02176">
    <property type="protein sequence ID" value="KMT02176"/>
    <property type="gene ID" value="BVRB_9g206940"/>
</dbReference>
<dbReference type="Proteomes" id="UP000035740">
    <property type="component" value="Chromosome 9"/>
</dbReference>
<feature type="region of interest" description="Disordered" evidence="4">
    <location>
        <begin position="110"/>
        <end position="132"/>
    </location>
</feature>
<proteinExistence type="predicted"/>
<keyword evidence="1" id="KW-0479">Metal-binding</keyword>
<dbReference type="InterPro" id="IPR001005">
    <property type="entry name" value="SANT/Myb"/>
</dbReference>
<dbReference type="Gene3D" id="1.10.10.60">
    <property type="entry name" value="Homeodomain-like"/>
    <property type="match status" value="1"/>
</dbReference>
<feature type="region of interest" description="Disordered" evidence="4">
    <location>
        <begin position="183"/>
        <end position="207"/>
    </location>
</feature>
<evidence type="ECO:0000256" key="1">
    <source>
        <dbReference type="ARBA" id="ARBA00022723"/>
    </source>
</evidence>
<dbReference type="InterPro" id="IPR009057">
    <property type="entry name" value="Homeodomain-like_sf"/>
</dbReference>
<dbReference type="PROSITE" id="PS50090">
    <property type="entry name" value="MYB_LIKE"/>
    <property type="match status" value="1"/>
</dbReference>
<evidence type="ECO:0000256" key="4">
    <source>
        <dbReference type="SAM" id="MobiDB-lite"/>
    </source>
</evidence>
<dbReference type="EMBL" id="KQ090181">
    <property type="protein sequence ID" value="KMT02176.1"/>
    <property type="molecule type" value="Genomic_DNA"/>
</dbReference>
<dbReference type="Gene3D" id="3.30.40.10">
    <property type="entry name" value="Zinc/RING finger domain, C3HC4 (zinc finger)"/>
    <property type="match status" value="1"/>
</dbReference>
<dbReference type="OMA" id="PKTHENG"/>
<evidence type="ECO:0000256" key="3">
    <source>
        <dbReference type="ARBA" id="ARBA00022833"/>
    </source>
</evidence>
<evidence type="ECO:0000313" key="7">
    <source>
        <dbReference type="Proteomes" id="UP000035740"/>
    </source>
</evidence>
<sequence>MNARASELFGPGSKEKHHSLLKIESQKNSCLICHKRGDVLVCSNWDCPIVAHESCMPVAAHFDDAGCFHCPYCLYKQFLVECHQAKEKATLANRVLVSFLKTRTRKDAGLLKSSKSLKRKKPDAPTISKAKDDPIRNKVECKGVRQSLQVGYVHQDTNCILETHSGNPTREDIESVKQDKMGNPIKENQRTSNPGEHYYNGKVGRGKAQEESREGYVCLTKENATGITEQLDEVKDSAILDDCFPRGEMVENAENADQPAEVGTDCYEDADGMKNQGEALQDAVRPAKENIVGVRHYSGSLTRNPESARDNPETKKTLEQYDDELVKIEQTHTELLSTKDDDKKEMAEESGIENHNSFRDGCFIRSEIVKDRKDVDRIAFVGEDHFGMTDEGKTWVKSIKKEPHVNGSASHEEFGSADDSESCNIDYLEHGLRAGQKRELKKVLKNDIQHNENSGYDENKIKEYQLGKSRPKVESIKQIQRSTILPVERRRKLPWTVQEVTMLKEGVQKFSLTAHKNLPWMKIMEFGRHIFDGTRTPVDLKDKWKNIRGKERGKF</sequence>
<dbReference type="PANTHER" id="PTHR47863:SF5">
    <property type="entry name" value="HOMEODOMAIN-LIKE PROTEIN WITH RING_FYVE_PHD-TYPE ZINC FINGER DOMAIN-CONTAINING PROTEIN-RELATED"/>
    <property type="match status" value="1"/>
</dbReference>
<organism evidence="6 7">
    <name type="scientific">Beta vulgaris subsp. vulgaris</name>
    <name type="common">Beet</name>
    <dbReference type="NCBI Taxonomy" id="3555"/>
    <lineage>
        <taxon>Eukaryota</taxon>
        <taxon>Viridiplantae</taxon>
        <taxon>Streptophyta</taxon>
        <taxon>Embryophyta</taxon>
        <taxon>Tracheophyta</taxon>
        <taxon>Spermatophyta</taxon>
        <taxon>Magnoliopsida</taxon>
        <taxon>eudicotyledons</taxon>
        <taxon>Gunneridae</taxon>
        <taxon>Pentapetalae</taxon>
        <taxon>Caryophyllales</taxon>
        <taxon>Chenopodiaceae</taxon>
        <taxon>Betoideae</taxon>
        <taxon>Beta</taxon>
    </lineage>
</organism>
<dbReference type="PANTHER" id="PTHR47863">
    <property type="entry name" value="RING/FYVE/PHD ZINC FINGER SUPERFAMILY PROTEIN"/>
    <property type="match status" value="1"/>
</dbReference>
<dbReference type="OrthoDB" id="608866at2759"/>
<dbReference type="InterPro" id="IPR013083">
    <property type="entry name" value="Znf_RING/FYVE/PHD"/>
</dbReference>
<evidence type="ECO:0000259" key="5">
    <source>
        <dbReference type="PROSITE" id="PS50090"/>
    </source>
</evidence>
<dbReference type="GO" id="GO:0008270">
    <property type="term" value="F:zinc ion binding"/>
    <property type="evidence" value="ECO:0007669"/>
    <property type="project" value="UniProtKB-KW"/>
</dbReference>
<dbReference type="SUPFAM" id="SSF57903">
    <property type="entry name" value="FYVE/PHD zinc finger"/>
    <property type="match status" value="1"/>
</dbReference>
<gene>
    <name evidence="6" type="ORF">BVRB_9g206940</name>
</gene>
<dbReference type="eggNOG" id="ENOG502S1HM">
    <property type="taxonomic scope" value="Eukaryota"/>
</dbReference>
<reference evidence="6 7" key="1">
    <citation type="journal article" date="2014" name="Nature">
        <title>The genome of the recently domesticated crop plant sugar beet (Beta vulgaris).</title>
        <authorList>
            <person name="Dohm J.C."/>
            <person name="Minoche A.E."/>
            <person name="Holtgrawe D."/>
            <person name="Capella-Gutierrez S."/>
            <person name="Zakrzewski F."/>
            <person name="Tafer H."/>
            <person name="Rupp O."/>
            <person name="Sorensen T.R."/>
            <person name="Stracke R."/>
            <person name="Reinhardt R."/>
            <person name="Goesmann A."/>
            <person name="Kraft T."/>
            <person name="Schulz B."/>
            <person name="Stadler P.F."/>
            <person name="Schmidt T."/>
            <person name="Gabaldon T."/>
            <person name="Lehrach H."/>
            <person name="Weisshaar B."/>
            <person name="Himmelbauer H."/>
        </authorList>
    </citation>
    <scope>NUCLEOTIDE SEQUENCE [LARGE SCALE GENOMIC DNA]</scope>
    <source>
        <tissue evidence="6">Taproot</tissue>
    </source>
</reference>
<dbReference type="SUPFAM" id="SSF46689">
    <property type="entry name" value="Homeodomain-like"/>
    <property type="match status" value="1"/>
</dbReference>
<name>A0A0J8EGR3_BETVV</name>